<dbReference type="RefSeq" id="WP_121160193.1">
    <property type="nucleotide sequence ID" value="NZ_RBKT01000001.1"/>
</dbReference>
<feature type="compositionally biased region" description="Polar residues" evidence="1">
    <location>
        <begin position="175"/>
        <end position="186"/>
    </location>
</feature>
<organism evidence="3 4">
    <name type="scientific">Micromonospora pisi</name>
    <dbReference type="NCBI Taxonomy" id="589240"/>
    <lineage>
        <taxon>Bacteria</taxon>
        <taxon>Bacillati</taxon>
        <taxon>Actinomycetota</taxon>
        <taxon>Actinomycetes</taxon>
        <taxon>Micromonosporales</taxon>
        <taxon>Micromonosporaceae</taxon>
        <taxon>Micromonospora</taxon>
    </lineage>
</organism>
<proteinExistence type="predicted"/>
<reference evidence="3 4" key="1">
    <citation type="submission" date="2018-10" db="EMBL/GenBank/DDBJ databases">
        <title>Sequencing the genomes of 1000 actinobacteria strains.</title>
        <authorList>
            <person name="Klenk H.-P."/>
        </authorList>
    </citation>
    <scope>NUCLEOTIDE SEQUENCE [LARGE SCALE GENOMIC DNA]</scope>
    <source>
        <strain evidence="3 4">DSM 45175</strain>
    </source>
</reference>
<evidence type="ECO:0000313" key="4">
    <source>
        <dbReference type="Proteomes" id="UP000277671"/>
    </source>
</evidence>
<name>A0A495JT31_9ACTN</name>
<protein>
    <submittedName>
        <fullName evidence="3">DinB family protein</fullName>
    </submittedName>
</protein>
<accession>A0A495JT31</accession>
<dbReference type="OrthoDB" id="5022306at2"/>
<gene>
    <name evidence="3" type="ORF">BDK92_6584</name>
</gene>
<dbReference type="Proteomes" id="UP000277671">
    <property type="component" value="Unassembled WGS sequence"/>
</dbReference>
<dbReference type="InterPro" id="IPR034660">
    <property type="entry name" value="DinB/YfiT-like"/>
</dbReference>
<dbReference type="InterPro" id="IPR024775">
    <property type="entry name" value="DinB-like"/>
</dbReference>
<dbReference type="Pfam" id="PF12867">
    <property type="entry name" value="DinB_2"/>
    <property type="match status" value="1"/>
</dbReference>
<dbReference type="EMBL" id="RBKT01000001">
    <property type="protein sequence ID" value="RKR92150.1"/>
    <property type="molecule type" value="Genomic_DNA"/>
</dbReference>
<sequence length="229" mass="25784">MSPSRTELLRWQFDLTWSLLDYHLDRLESTDLLWEPAELCWTVRPDATGVWVPDWSESEPDPIPVPTIAWITWHLGWWWSVTLDHVEGRAPRDRTDVGWPGDLDGTITWLRGLRTSWVAVLDRLGDEDLDRPATFPWQAEDGHPVARMVAWVNAELMKNSAEIGQLRLLRAAGPTGNQSTSVSDLSPVTAKDPRAEPGGEVGEQDPEQAGELVTLNRGQGVEQALFVFE</sequence>
<dbReference type="Gene3D" id="1.20.120.450">
    <property type="entry name" value="dinb family like domain"/>
    <property type="match status" value="1"/>
</dbReference>
<evidence type="ECO:0000256" key="1">
    <source>
        <dbReference type="SAM" id="MobiDB-lite"/>
    </source>
</evidence>
<feature type="region of interest" description="Disordered" evidence="1">
    <location>
        <begin position="173"/>
        <end position="208"/>
    </location>
</feature>
<dbReference type="SUPFAM" id="SSF109854">
    <property type="entry name" value="DinB/YfiT-like putative metalloenzymes"/>
    <property type="match status" value="1"/>
</dbReference>
<evidence type="ECO:0000259" key="2">
    <source>
        <dbReference type="Pfam" id="PF12867"/>
    </source>
</evidence>
<keyword evidence="4" id="KW-1185">Reference proteome</keyword>
<dbReference type="AlphaFoldDB" id="A0A495JT31"/>
<comment type="caution">
    <text evidence="3">The sequence shown here is derived from an EMBL/GenBank/DDBJ whole genome shotgun (WGS) entry which is preliminary data.</text>
</comment>
<feature type="domain" description="DinB-like" evidence="2">
    <location>
        <begin position="12"/>
        <end position="162"/>
    </location>
</feature>
<evidence type="ECO:0000313" key="3">
    <source>
        <dbReference type="EMBL" id="RKR92150.1"/>
    </source>
</evidence>